<keyword evidence="1" id="KW-1133">Transmembrane helix</keyword>
<dbReference type="Proteomes" id="UP001412067">
    <property type="component" value="Unassembled WGS sequence"/>
</dbReference>
<dbReference type="EMBL" id="JBBWWR010000012">
    <property type="protein sequence ID" value="KAK8959269.1"/>
    <property type="molecule type" value="Genomic_DNA"/>
</dbReference>
<feature type="transmembrane region" description="Helical" evidence="1">
    <location>
        <begin position="106"/>
        <end position="128"/>
    </location>
</feature>
<reference evidence="2 3" key="1">
    <citation type="journal article" date="2022" name="Nat. Plants">
        <title>Genomes of leafy and leafless Platanthera orchids illuminate the evolution of mycoheterotrophy.</title>
        <authorList>
            <person name="Li M.H."/>
            <person name="Liu K.W."/>
            <person name="Li Z."/>
            <person name="Lu H.C."/>
            <person name="Ye Q.L."/>
            <person name="Zhang D."/>
            <person name="Wang J.Y."/>
            <person name="Li Y.F."/>
            <person name="Zhong Z.M."/>
            <person name="Liu X."/>
            <person name="Yu X."/>
            <person name="Liu D.K."/>
            <person name="Tu X.D."/>
            <person name="Liu B."/>
            <person name="Hao Y."/>
            <person name="Liao X.Y."/>
            <person name="Jiang Y.T."/>
            <person name="Sun W.H."/>
            <person name="Chen J."/>
            <person name="Chen Y.Q."/>
            <person name="Ai Y."/>
            <person name="Zhai J.W."/>
            <person name="Wu S.S."/>
            <person name="Zhou Z."/>
            <person name="Hsiao Y.Y."/>
            <person name="Wu W.L."/>
            <person name="Chen Y.Y."/>
            <person name="Lin Y.F."/>
            <person name="Hsu J.L."/>
            <person name="Li C.Y."/>
            <person name="Wang Z.W."/>
            <person name="Zhao X."/>
            <person name="Zhong W.Y."/>
            <person name="Ma X.K."/>
            <person name="Ma L."/>
            <person name="Huang J."/>
            <person name="Chen G.Z."/>
            <person name="Huang M.Z."/>
            <person name="Huang L."/>
            <person name="Peng D.H."/>
            <person name="Luo Y.B."/>
            <person name="Zou S.Q."/>
            <person name="Chen S.P."/>
            <person name="Lan S."/>
            <person name="Tsai W.C."/>
            <person name="Van de Peer Y."/>
            <person name="Liu Z.J."/>
        </authorList>
    </citation>
    <scope>NUCLEOTIDE SEQUENCE [LARGE SCALE GENOMIC DNA]</scope>
    <source>
        <strain evidence="2">Lor288</strain>
    </source>
</reference>
<keyword evidence="1" id="KW-0812">Transmembrane</keyword>
<evidence type="ECO:0000256" key="1">
    <source>
        <dbReference type="SAM" id="Phobius"/>
    </source>
</evidence>
<protein>
    <submittedName>
        <fullName evidence="2">Uncharacterized protein</fullName>
    </submittedName>
</protein>
<keyword evidence="3" id="KW-1185">Reference proteome</keyword>
<comment type="caution">
    <text evidence="2">The sequence shown here is derived from an EMBL/GenBank/DDBJ whole genome shotgun (WGS) entry which is preliminary data.</text>
</comment>
<organism evidence="2 3">
    <name type="scientific">Platanthera guangdongensis</name>
    <dbReference type="NCBI Taxonomy" id="2320717"/>
    <lineage>
        <taxon>Eukaryota</taxon>
        <taxon>Viridiplantae</taxon>
        <taxon>Streptophyta</taxon>
        <taxon>Embryophyta</taxon>
        <taxon>Tracheophyta</taxon>
        <taxon>Spermatophyta</taxon>
        <taxon>Magnoliopsida</taxon>
        <taxon>Liliopsida</taxon>
        <taxon>Asparagales</taxon>
        <taxon>Orchidaceae</taxon>
        <taxon>Orchidoideae</taxon>
        <taxon>Orchideae</taxon>
        <taxon>Orchidinae</taxon>
        <taxon>Platanthera</taxon>
    </lineage>
</organism>
<accession>A0ABR2M6P8</accession>
<evidence type="ECO:0000313" key="2">
    <source>
        <dbReference type="EMBL" id="KAK8959269.1"/>
    </source>
</evidence>
<proteinExistence type="predicted"/>
<gene>
    <name evidence="2" type="ORF">KSP40_PGU009229</name>
</gene>
<keyword evidence="1" id="KW-0472">Membrane</keyword>
<evidence type="ECO:0000313" key="3">
    <source>
        <dbReference type="Proteomes" id="UP001412067"/>
    </source>
</evidence>
<sequence>MNLRRRLLSFHQPALRNAPKSSVWSSHLPPPVRTVRFHPPDRPATAKTNKALRVTKGEEDARFPEAVHLAVPQKIQSASNDAQLEEILHNIKATKTSAVINYGASWYGLIFILFVCCNGKLCGLFLGIGSYCLSDL</sequence>
<name>A0ABR2M6P8_9ASPA</name>